<name>A0A409YCW6_9AGAR</name>
<dbReference type="OrthoDB" id="3077325at2759"/>
<feature type="chain" id="PRO_5019060326" evidence="2">
    <location>
        <begin position="23"/>
        <end position="184"/>
    </location>
</feature>
<dbReference type="AlphaFoldDB" id="A0A409YCW6"/>
<dbReference type="EMBL" id="NHYE01000982">
    <property type="protein sequence ID" value="PPR00840.1"/>
    <property type="molecule type" value="Genomic_DNA"/>
</dbReference>
<evidence type="ECO:0000313" key="3">
    <source>
        <dbReference type="EMBL" id="PPR00840.1"/>
    </source>
</evidence>
<feature type="signal peptide" evidence="2">
    <location>
        <begin position="1"/>
        <end position="22"/>
    </location>
</feature>
<evidence type="ECO:0000313" key="4">
    <source>
        <dbReference type="Proteomes" id="UP000284706"/>
    </source>
</evidence>
<gene>
    <name evidence="3" type="ORF">CVT26_012475</name>
</gene>
<reference evidence="3 4" key="1">
    <citation type="journal article" date="2018" name="Evol. Lett.">
        <title>Horizontal gene cluster transfer increased hallucinogenic mushroom diversity.</title>
        <authorList>
            <person name="Reynolds H.T."/>
            <person name="Vijayakumar V."/>
            <person name="Gluck-Thaler E."/>
            <person name="Korotkin H.B."/>
            <person name="Matheny P.B."/>
            <person name="Slot J.C."/>
        </authorList>
    </citation>
    <scope>NUCLEOTIDE SEQUENCE [LARGE SCALE GENOMIC DNA]</scope>
    <source>
        <strain evidence="3 4">SRW20</strain>
    </source>
</reference>
<accession>A0A409YCW6</accession>
<sequence>MYSLRTICTAAVVLLASVVVNAAPFPMPHVSAHHVKPGGVFMAKPVHFDPPLPGHSTTTGARNHPVIALDHPDHNGYVPVAVVSHNHPEHMAQEVHDAHHYHAHTEHAGIGAFNHGSKIAVGHVTYVHHEDMHHVSPDSNLPHQLHHSDLANLHASVNQATGFVPSNAKHRTPSPKTPPWRKEN</sequence>
<protein>
    <submittedName>
        <fullName evidence="3">Uncharacterized protein</fullName>
    </submittedName>
</protein>
<feature type="region of interest" description="Disordered" evidence="1">
    <location>
        <begin position="162"/>
        <end position="184"/>
    </location>
</feature>
<dbReference type="STRING" id="231916.A0A409YCW6"/>
<dbReference type="Proteomes" id="UP000284706">
    <property type="component" value="Unassembled WGS sequence"/>
</dbReference>
<proteinExistence type="predicted"/>
<dbReference type="InParanoid" id="A0A409YCW6"/>
<evidence type="ECO:0000256" key="2">
    <source>
        <dbReference type="SAM" id="SignalP"/>
    </source>
</evidence>
<evidence type="ECO:0000256" key="1">
    <source>
        <dbReference type="SAM" id="MobiDB-lite"/>
    </source>
</evidence>
<organism evidence="3 4">
    <name type="scientific">Gymnopilus dilepis</name>
    <dbReference type="NCBI Taxonomy" id="231916"/>
    <lineage>
        <taxon>Eukaryota</taxon>
        <taxon>Fungi</taxon>
        <taxon>Dikarya</taxon>
        <taxon>Basidiomycota</taxon>
        <taxon>Agaricomycotina</taxon>
        <taxon>Agaricomycetes</taxon>
        <taxon>Agaricomycetidae</taxon>
        <taxon>Agaricales</taxon>
        <taxon>Agaricineae</taxon>
        <taxon>Hymenogastraceae</taxon>
        <taxon>Gymnopilus</taxon>
    </lineage>
</organism>
<comment type="caution">
    <text evidence="3">The sequence shown here is derived from an EMBL/GenBank/DDBJ whole genome shotgun (WGS) entry which is preliminary data.</text>
</comment>
<keyword evidence="2" id="KW-0732">Signal</keyword>
<keyword evidence="4" id="KW-1185">Reference proteome</keyword>